<dbReference type="KEGG" id="rid:RIdsm_03631"/>
<organism evidence="1 3">
    <name type="scientific">Roseovarius indicus</name>
    <dbReference type="NCBI Taxonomy" id="540747"/>
    <lineage>
        <taxon>Bacteria</taxon>
        <taxon>Pseudomonadati</taxon>
        <taxon>Pseudomonadota</taxon>
        <taxon>Alphaproteobacteria</taxon>
        <taxon>Rhodobacterales</taxon>
        <taxon>Roseobacteraceae</taxon>
        <taxon>Roseovarius</taxon>
    </lineage>
</organism>
<dbReference type="InterPro" id="IPR029058">
    <property type="entry name" value="AB_hydrolase_fold"/>
</dbReference>
<dbReference type="STRING" id="540747.SAMN04488031_1232"/>
<reference evidence="1 3" key="1">
    <citation type="submission" date="2015-04" db="EMBL/GenBank/DDBJ databases">
        <title>The draft genome sequence of Roseovarius indicus B108T.</title>
        <authorList>
            <person name="Li G."/>
            <person name="Lai Q."/>
            <person name="Shao Z."/>
            <person name="Yan P."/>
        </authorList>
    </citation>
    <scope>NUCLEOTIDE SEQUENCE [LARGE SCALE GENOMIC DNA]</scope>
    <source>
        <strain evidence="1 3">B108</strain>
    </source>
</reference>
<gene>
    <name evidence="2" type="ORF">RIdsm_03631</name>
    <name evidence="1" type="ORF">XM52_22820</name>
</gene>
<evidence type="ECO:0000313" key="4">
    <source>
        <dbReference type="Proteomes" id="UP000325785"/>
    </source>
</evidence>
<dbReference type="PATRIC" id="fig|540747.5.peg.2922"/>
<evidence type="ECO:0000313" key="2">
    <source>
        <dbReference type="EMBL" id="QEW27811.1"/>
    </source>
</evidence>
<dbReference type="Proteomes" id="UP000325785">
    <property type="component" value="Chromosome"/>
</dbReference>
<keyword evidence="3" id="KW-1185">Reference proteome</keyword>
<accession>A0A0T5P368</accession>
<protein>
    <recommendedName>
        <fullName evidence="5">Alpha/beta hydrolase family protein</fullName>
    </recommendedName>
</protein>
<dbReference type="Proteomes" id="UP000051401">
    <property type="component" value="Unassembled WGS sequence"/>
</dbReference>
<dbReference type="AlphaFoldDB" id="A0A0T5P368"/>
<name>A0A0T5P368_9RHOB</name>
<evidence type="ECO:0000313" key="3">
    <source>
        <dbReference type="Proteomes" id="UP000051401"/>
    </source>
</evidence>
<evidence type="ECO:0008006" key="5">
    <source>
        <dbReference type="Google" id="ProtNLM"/>
    </source>
</evidence>
<evidence type="ECO:0000313" key="1">
    <source>
        <dbReference type="EMBL" id="KRS15673.1"/>
    </source>
</evidence>
<dbReference type="OrthoDB" id="7768622at2"/>
<dbReference type="EMBL" id="CP031598">
    <property type="protein sequence ID" value="QEW27811.1"/>
    <property type="molecule type" value="Genomic_DNA"/>
</dbReference>
<sequence>MAKVHEIGQYTVHESIDGKGPVFITFAPLRLASKQTPFGAEIFKKHGLNYLAVVPESNCWYQHREITDVISLLDDLAGDRKRIGYGSSMGGFAALNWSDMLKLDRVVAVVPQFSIQSNRAPWENRWREAAAKLQFFHDRIGTFEINIPVSVHCSKEVRDQRHARHIAKHAPNMELHHYPESPHNVLGYLKQTGRLSQFVRDEILNC</sequence>
<dbReference type="SUPFAM" id="SSF53474">
    <property type="entry name" value="alpha/beta-Hydrolases"/>
    <property type="match status" value="1"/>
</dbReference>
<dbReference type="EMBL" id="LAXI01000020">
    <property type="protein sequence ID" value="KRS15673.1"/>
    <property type="molecule type" value="Genomic_DNA"/>
</dbReference>
<proteinExistence type="predicted"/>
<reference evidence="2 4" key="2">
    <citation type="submission" date="2018-08" db="EMBL/GenBank/DDBJ databases">
        <title>Genetic Globetrotter - A new plasmid hitch-hiking vast phylogenetic and geographic distances.</title>
        <authorList>
            <person name="Vollmers J."/>
            <person name="Petersen J."/>
        </authorList>
    </citation>
    <scope>NUCLEOTIDE SEQUENCE [LARGE SCALE GENOMIC DNA]</scope>
    <source>
        <strain evidence="2 4">DSM 26383</strain>
    </source>
</reference>
<dbReference type="Gene3D" id="3.40.50.1820">
    <property type="entry name" value="alpha/beta hydrolase"/>
    <property type="match status" value="1"/>
</dbReference>
<dbReference type="RefSeq" id="WP_057819931.1">
    <property type="nucleotide sequence ID" value="NZ_CP031598.1"/>
</dbReference>